<proteinExistence type="predicted"/>
<organism evidence="2 3">
    <name type="scientific">Phreatobacter cathodiphilus</name>
    <dbReference type="NCBI Taxonomy" id="1868589"/>
    <lineage>
        <taxon>Bacteria</taxon>
        <taxon>Pseudomonadati</taxon>
        <taxon>Pseudomonadota</taxon>
        <taxon>Alphaproteobacteria</taxon>
        <taxon>Hyphomicrobiales</taxon>
        <taxon>Phreatobacteraceae</taxon>
        <taxon>Phreatobacter</taxon>
    </lineage>
</organism>
<reference evidence="2 3" key="1">
    <citation type="submission" date="2018-03" db="EMBL/GenBank/DDBJ databases">
        <title>Genome sequencing of Phreatobacter sp.</title>
        <authorList>
            <person name="Kim S.-J."/>
            <person name="Heo J."/>
            <person name="Kwon S.-W."/>
        </authorList>
    </citation>
    <scope>NUCLEOTIDE SEQUENCE [LARGE SCALE GENOMIC DNA]</scope>
    <source>
        <strain evidence="2 3">S-12</strain>
    </source>
</reference>
<evidence type="ECO:0000256" key="1">
    <source>
        <dbReference type="SAM" id="Phobius"/>
    </source>
</evidence>
<name>A0A2S0NDB6_9HYPH</name>
<keyword evidence="1" id="KW-0472">Membrane</keyword>
<evidence type="ECO:0000313" key="3">
    <source>
        <dbReference type="Proteomes" id="UP000237889"/>
    </source>
</evidence>
<dbReference type="Proteomes" id="UP000237889">
    <property type="component" value="Chromosome"/>
</dbReference>
<accession>A0A2S0NDB6</accession>
<protein>
    <submittedName>
        <fullName evidence="2">Uncharacterized protein</fullName>
    </submittedName>
</protein>
<dbReference type="AlphaFoldDB" id="A0A2S0NDB6"/>
<sequence length="100" mass="10381">MPKLLQFLLVHAVIGFGIAGFFVASLIVFDIGGFATLASGSDVAPLAVSVLTFFLGLTFASVQMGAAVMLLPKEHDAGPRGGHRLPAPAMPAYATARARR</sequence>
<feature type="transmembrane region" description="Helical" evidence="1">
    <location>
        <begin position="49"/>
        <end position="71"/>
    </location>
</feature>
<keyword evidence="1" id="KW-0812">Transmembrane</keyword>
<keyword evidence="1" id="KW-1133">Transmembrane helix</keyword>
<keyword evidence="3" id="KW-1185">Reference proteome</keyword>
<gene>
    <name evidence="2" type="ORF">C6569_14490</name>
</gene>
<evidence type="ECO:0000313" key="2">
    <source>
        <dbReference type="EMBL" id="AVO46174.1"/>
    </source>
</evidence>
<feature type="transmembrane region" description="Helical" evidence="1">
    <location>
        <begin position="7"/>
        <end position="29"/>
    </location>
</feature>
<dbReference type="RefSeq" id="WP_106749515.1">
    <property type="nucleotide sequence ID" value="NZ_CP027668.1"/>
</dbReference>
<dbReference type="EMBL" id="CP027668">
    <property type="protein sequence ID" value="AVO46174.1"/>
    <property type="molecule type" value="Genomic_DNA"/>
</dbReference>
<dbReference type="KEGG" id="phr:C6569_14490"/>
<dbReference type="OrthoDB" id="8115457at2"/>